<comment type="caution">
    <text evidence="2">The sequence shown here is derived from an EMBL/GenBank/DDBJ whole genome shotgun (WGS) entry which is preliminary data.</text>
</comment>
<proteinExistence type="predicted"/>
<evidence type="ECO:0000313" key="3">
    <source>
        <dbReference type="Proteomes" id="UP000619265"/>
    </source>
</evidence>
<sequence>MIAGVVAGGFLSGFLVGEAASSSINISHLLFADDTLIFCDAKQEQIRALRAFLLCFEAVSRLKVNLAKSEVVPMGLVPNVESLASILDCKISQLSMKYLGFPLGADFKSKSTWDDVLEKMERKLAGWKRMYLSKGGWVALIKSTLSNLPTYFLSLFPLLAKVTHRMQKLQRDFL</sequence>
<reference evidence="2" key="1">
    <citation type="submission" date="2015-10" db="EMBL/GenBank/DDBJ databases">
        <authorList>
            <person name="Martinez-Garcia P.J."/>
            <person name="Crepeau M.W."/>
            <person name="Puiu D."/>
            <person name="Gonzalez-Ibeas D."/>
            <person name="Whalen J."/>
            <person name="Stevens K."/>
            <person name="Paul R."/>
            <person name="Butterfield T."/>
            <person name="Britton M."/>
            <person name="Reagan R."/>
            <person name="Chakraborty S."/>
            <person name="Walawage S.L."/>
            <person name="Vasquez-Gross H.A."/>
            <person name="Cardeno C."/>
            <person name="Famula R."/>
            <person name="Pratt K."/>
            <person name="Kuruganti S."/>
            <person name="Aradhya M.K."/>
            <person name="Leslie C.A."/>
            <person name="Dandekar A.M."/>
            <person name="Salzberg S.L."/>
            <person name="Wegrzyn J.L."/>
            <person name="Langley C.H."/>
            <person name="Neale D.B."/>
        </authorList>
    </citation>
    <scope>NUCLEOTIDE SEQUENCE</scope>
    <source>
        <tissue evidence="2">Leaves</tissue>
    </source>
</reference>
<organism evidence="2 3">
    <name type="scientific">Juglans regia</name>
    <name type="common">English walnut</name>
    <dbReference type="NCBI Taxonomy" id="51240"/>
    <lineage>
        <taxon>Eukaryota</taxon>
        <taxon>Viridiplantae</taxon>
        <taxon>Streptophyta</taxon>
        <taxon>Embryophyta</taxon>
        <taxon>Tracheophyta</taxon>
        <taxon>Spermatophyta</taxon>
        <taxon>Magnoliopsida</taxon>
        <taxon>eudicotyledons</taxon>
        <taxon>Gunneridae</taxon>
        <taxon>Pentapetalae</taxon>
        <taxon>rosids</taxon>
        <taxon>fabids</taxon>
        <taxon>Fagales</taxon>
        <taxon>Juglandaceae</taxon>
        <taxon>Juglans</taxon>
    </lineage>
</organism>
<evidence type="ECO:0000313" key="2">
    <source>
        <dbReference type="EMBL" id="KAF5472823.1"/>
    </source>
</evidence>
<dbReference type="AlphaFoldDB" id="A0A833XU14"/>
<feature type="domain" description="Reverse transcriptase" evidence="1">
    <location>
        <begin position="11"/>
        <end position="103"/>
    </location>
</feature>
<dbReference type="Proteomes" id="UP000619265">
    <property type="component" value="Unassembled WGS sequence"/>
</dbReference>
<reference evidence="2" key="2">
    <citation type="submission" date="2020-03" db="EMBL/GenBank/DDBJ databases">
        <title>Walnut 2.0.</title>
        <authorList>
            <person name="Marrano A."/>
            <person name="Britton M."/>
            <person name="Zimin A.V."/>
            <person name="Zaini P.A."/>
            <person name="Workman R."/>
            <person name="Puiu D."/>
            <person name="Bianco L."/>
            <person name="Allen B.J."/>
            <person name="Troggio M."/>
            <person name="Leslie C.A."/>
            <person name="Timp W."/>
            <person name="Dendekar A."/>
            <person name="Salzberg S.L."/>
            <person name="Neale D.B."/>
        </authorList>
    </citation>
    <scope>NUCLEOTIDE SEQUENCE</scope>
    <source>
        <tissue evidence="2">Leaves</tissue>
    </source>
</reference>
<dbReference type="PANTHER" id="PTHR33116">
    <property type="entry name" value="REVERSE TRANSCRIPTASE ZINC-BINDING DOMAIN-CONTAINING PROTEIN-RELATED-RELATED"/>
    <property type="match status" value="1"/>
</dbReference>
<dbReference type="Pfam" id="PF00078">
    <property type="entry name" value="RVT_1"/>
    <property type="match status" value="1"/>
</dbReference>
<gene>
    <name evidence="2" type="ORF">F2P56_009502</name>
</gene>
<name>A0A833XU14_JUGRE</name>
<dbReference type="Gramene" id="Jr04_14420_p1">
    <property type="protein sequence ID" value="cds.Jr04_14420_p1"/>
    <property type="gene ID" value="Jr04_14420"/>
</dbReference>
<protein>
    <recommendedName>
        <fullName evidence="1">Reverse transcriptase domain-containing protein</fullName>
    </recommendedName>
</protein>
<dbReference type="InterPro" id="IPR000477">
    <property type="entry name" value="RT_dom"/>
</dbReference>
<dbReference type="EMBL" id="LIHL02000004">
    <property type="protein sequence ID" value="KAF5472823.1"/>
    <property type="molecule type" value="Genomic_DNA"/>
</dbReference>
<dbReference type="PANTHER" id="PTHR33116:SF78">
    <property type="entry name" value="OS12G0587133 PROTEIN"/>
    <property type="match status" value="1"/>
</dbReference>
<accession>A0A833XU14</accession>
<evidence type="ECO:0000259" key="1">
    <source>
        <dbReference type="Pfam" id="PF00078"/>
    </source>
</evidence>